<evidence type="ECO:0000313" key="3">
    <source>
        <dbReference type="Proteomes" id="UP000326950"/>
    </source>
</evidence>
<evidence type="ECO:0000313" key="2">
    <source>
        <dbReference type="EMBL" id="KAE8166985.1"/>
    </source>
</evidence>
<gene>
    <name evidence="2" type="ORF">BDV40DRAFT_296015</name>
</gene>
<dbReference type="OrthoDB" id="10533463at2759"/>
<dbReference type="AlphaFoldDB" id="A0A5N6V7J2"/>
<keyword evidence="1" id="KW-0812">Transmembrane</keyword>
<keyword evidence="1" id="KW-0472">Membrane</keyword>
<protein>
    <submittedName>
        <fullName evidence="2">Uncharacterized protein</fullName>
    </submittedName>
</protein>
<organism evidence="2 3">
    <name type="scientific">Aspergillus tamarii</name>
    <dbReference type="NCBI Taxonomy" id="41984"/>
    <lineage>
        <taxon>Eukaryota</taxon>
        <taxon>Fungi</taxon>
        <taxon>Dikarya</taxon>
        <taxon>Ascomycota</taxon>
        <taxon>Pezizomycotina</taxon>
        <taxon>Eurotiomycetes</taxon>
        <taxon>Eurotiomycetidae</taxon>
        <taxon>Eurotiales</taxon>
        <taxon>Aspergillaceae</taxon>
        <taxon>Aspergillus</taxon>
        <taxon>Aspergillus subgen. Circumdati</taxon>
    </lineage>
</organism>
<dbReference type="Proteomes" id="UP000326950">
    <property type="component" value="Unassembled WGS sequence"/>
</dbReference>
<feature type="transmembrane region" description="Helical" evidence="1">
    <location>
        <begin position="29"/>
        <end position="48"/>
    </location>
</feature>
<accession>A0A5N6V7J2</accession>
<reference evidence="2 3" key="1">
    <citation type="submission" date="2019-04" db="EMBL/GenBank/DDBJ databases">
        <title>Friends and foes A comparative genomics study of 23 Aspergillus species from section Flavi.</title>
        <authorList>
            <consortium name="DOE Joint Genome Institute"/>
            <person name="Kjaerbolling I."/>
            <person name="Vesth T."/>
            <person name="Frisvad J.C."/>
            <person name="Nybo J.L."/>
            <person name="Theobald S."/>
            <person name="Kildgaard S."/>
            <person name="Isbrandt T."/>
            <person name="Kuo A."/>
            <person name="Sato A."/>
            <person name="Lyhne E.K."/>
            <person name="Kogle M.E."/>
            <person name="Wiebenga A."/>
            <person name="Kun R.S."/>
            <person name="Lubbers R.J."/>
            <person name="Makela M.R."/>
            <person name="Barry K."/>
            <person name="Chovatia M."/>
            <person name="Clum A."/>
            <person name="Daum C."/>
            <person name="Haridas S."/>
            <person name="He G."/>
            <person name="LaButti K."/>
            <person name="Lipzen A."/>
            <person name="Mondo S."/>
            <person name="Riley R."/>
            <person name="Salamov A."/>
            <person name="Simmons B.A."/>
            <person name="Magnuson J.K."/>
            <person name="Henrissat B."/>
            <person name="Mortensen U.H."/>
            <person name="Larsen T.O."/>
            <person name="Devries R.P."/>
            <person name="Grigoriev I.V."/>
            <person name="Machida M."/>
            <person name="Baker S.E."/>
            <person name="Andersen M.R."/>
        </authorList>
    </citation>
    <scope>NUCLEOTIDE SEQUENCE [LARGE SCALE GENOMIC DNA]</scope>
    <source>
        <strain evidence="2 3">CBS 117626</strain>
    </source>
</reference>
<proteinExistence type="predicted"/>
<name>A0A5N6V7J2_ASPTM</name>
<dbReference type="EMBL" id="ML738591">
    <property type="protein sequence ID" value="KAE8166985.1"/>
    <property type="molecule type" value="Genomic_DNA"/>
</dbReference>
<evidence type="ECO:0000256" key="1">
    <source>
        <dbReference type="SAM" id="Phobius"/>
    </source>
</evidence>
<sequence length="51" mass="5805">MVEALVGIMEDIMEDIMVEEDLVDIMEGAGNLLLLHGLTMFMYLYGLYDMC</sequence>
<keyword evidence="3" id="KW-1185">Reference proteome</keyword>
<keyword evidence="1" id="KW-1133">Transmembrane helix</keyword>